<comment type="caution">
    <text evidence="5">The sequence shown here is derived from an EMBL/GenBank/DDBJ whole genome shotgun (WGS) entry which is preliminary data.</text>
</comment>
<evidence type="ECO:0000259" key="4">
    <source>
        <dbReference type="PROSITE" id="PS01124"/>
    </source>
</evidence>
<keyword evidence="3" id="KW-0804">Transcription</keyword>
<sequence>MKWITRERPKIDRIACPWLIKTFVDKDAEFIYVPFSEVLDKAKELHAIPFDILNVEFTHYKEQSTFDYLVKKYKIEDSAILIMADIVRGADTDRHDIAKESAGLFAISTGLSYNITDDYKLLETGMVIYDALYSWATHLYKQSHLQNSPFEKLLHEVYHNFLKEKKTTNKKTPSWVKELKAIIQDQIDAQFTFDLKKISNDLELNPSYLSREFSKYFEDLNFGDYVRKLRIEKAIALIQNSTYTLTEIAYMTGFSDQSHFTRIFKLSTGKNPSSYMRNSIKSNPDTKGK</sequence>
<feature type="domain" description="HTH araC/xylS-type" evidence="4">
    <location>
        <begin position="177"/>
        <end position="278"/>
    </location>
</feature>
<dbReference type="PRINTS" id="PR00032">
    <property type="entry name" value="HTHARAC"/>
</dbReference>
<reference evidence="5 6" key="1">
    <citation type="submission" date="2018-04" db="EMBL/GenBank/DDBJ databases">
        <title>Flavobacterium sp. nov., isolated from glacier ice.</title>
        <authorList>
            <person name="Liu Q."/>
            <person name="Xin Y.-H."/>
        </authorList>
    </citation>
    <scope>NUCLEOTIDE SEQUENCE [LARGE SCALE GENOMIC DNA]</scope>
    <source>
        <strain evidence="5 6">LB2P30</strain>
    </source>
</reference>
<dbReference type="InterPro" id="IPR020449">
    <property type="entry name" value="Tscrpt_reg_AraC-type_HTH"/>
</dbReference>
<evidence type="ECO:0000313" key="5">
    <source>
        <dbReference type="EMBL" id="PWA10535.1"/>
    </source>
</evidence>
<dbReference type="GO" id="GO:0043565">
    <property type="term" value="F:sequence-specific DNA binding"/>
    <property type="evidence" value="ECO:0007669"/>
    <property type="project" value="InterPro"/>
</dbReference>
<organism evidence="5 6">
    <name type="scientific">Flavobacterium laiguense</name>
    <dbReference type="NCBI Taxonomy" id="2169409"/>
    <lineage>
        <taxon>Bacteria</taxon>
        <taxon>Pseudomonadati</taxon>
        <taxon>Bacteroidota</taxon>
        <taxon>Flavobacteriia</taxon>
        <taxon>Flavobacteriales</taxon>
        <taxon>Flavobacteriaceae</taxon>
        <taxon>Flavobacterium</taxon>
    </lineage>
</organism>
<evidence type="ECO:0000313" key="6">
    <source>
        <dbReference type="Proteomes" id="UP000245618"/>
    </source>
</evidence>
<dbReference type="Proteomes" id="UP000245618">
    <property type="component" value="Unassembled WGS sequence"/>
</dbReference>
<evidence type="ECO:0000256" key="3">
    <source>
        <dbReference type="ARBA" id="ARBA00023163"/>
    </source>
</evidence>
<dbReference type="InterPro" id="IPR018634">
    <property type="entry name" value="ChrB_C"/>
</dbReference>
<evidence type="ECO:0000256" key="1">
    <source>
        <dbReference type="ARBA" id="ARBA00023015"/>
    </source>
</evidence>
<evidence type="ECO:0000256" key="2">
    <source>
        <dbReference type="ARBA" id="ARBA00023125"/>
    </source>
</evidence>
<dbReference type="SUPFAM" id="SSF46689">
    <property type="entry name" value="Homeodomain-like"/>
    <property type="match status" value="1"/>
</dbReference>
<dbReference type="PANTHER" id="PTHR43280:SF28">
    <property type="entry name" value="HTH-TYPE TRANSCRIPTIONAL ACTIVATOR RHAS"/>
    <property type="match status" value="1"/>
</dbReference>
<dbReference type="PROSITE" id="PS01124">
    <property type="entry name" value="HTH_ARAC_FAMILY_2"/>
    <property type="match status" value="1"/>
</dbReference>
<keyword evidence="1" id="KW-0805">Transcription regulation</keyword>
<dbReference type="PROSITE" id="PS00041">
    <property type="entry name" value="HTH_ARAC_FAMILY_1"/>
    <property type="match status" value="1"/>
</dbReference>
<dbReference type="AlphaFoldDB" id="A0A2U1JZW6"/>
<dbReference type="GO" id="GO:0003700">
    <property type="term" value="F:DNA-binding transcription factor activity"/>
    <property type="evidence" value="ECO:0007669"/>
    <property type="project" value="InterPro"/>
</dbReference>
<dbReference type="EMBL" id="QCZH01000003">
    <property type="protein sequence ID" value="PWA10535.1"/>
    <property type="molecule type" value="Genomic_DNA"/>
</dbReference>
<dbReference type="Gene3D" id="1.10.10.60">
    <property type="entry name" value="Homeodomain-like"/>
    <property type="match status" value="2"/>
</dbReference>
<dbReference type="Pfam" id="PF12833">
    <property type="entry name" value="HTH_18"/>
    <property type="match status" value="1"/>
</dbReference>
<proteinExistence type="predicted"/>
<dbReference type="InterPro" id="IPR009057">
    <property type="entry name" value="Homeodomain-like_sf"/>
</dbReference>
<dbReference type="PANTHER" id="PTHR43280">
    <property type="entry name" value="ARAC-FAMILY TRANSCRIPTIONAL REGULATOR"/>
    <property type="match status" value="1"/>
</dbReference>
<accession>A0A2U1JZW6</accession>
<protein>
    <submittedName>
        <fullName evidence="5">AraC family transcriptional regulator</fullName>
    </submittedName>
</protein>
<dbReference type="Pfam" id="PF09828">
    <property type="entry name" value="ChrB_C"/>
    <property type="match status" value="1"/>
</dbReference>
<dbReference type="RefSeq" id="WP_116761105.1">
    <property type="nucleotide sequence ID" value="NZ_QCZH01000003.1"/>
</dbReference>
<dbReference type="InterPro" id="IPR018060">
    <property type="entry name" value="HTH_AraC"/>
</dbReference>
<dbReference type="InterPro" id="IPR018062">
    <property type="entry name" value="HTH_AraC-typ_CS"/>
</dbReference>
<keyword evidence="2" id="KW-0238">DNA-binding</keyword>
<keyword evidence="6" id="KW-1185">Reference proteome</keyword>
<gene>
    <name evidence="5" type="ORF">DB891_04735</name>
</gene>
<name>A0A2U1JZW6_9FLAO</name>
<dbReference type="SMART" id="SM00342">
    <property type="entry name" value="HTH_ARAC"/>
    <property type="match status" value="1"/>
</dbReference>
<dbReference type="OrthoDB" id="511992at2"/>